<reference evidence="2" key="1">
    <citation type="submission" date="2018-03" db="EMBL/GenBank/DDBJ databases">
        <title>ARS-UCD1.2.</title>
        <authorList>
            <person name="Rosen B.D."/>
            <person name="Bickhart D.M."/>
            <person name="Koren S."/>
            <person name="Schnabel R.D."/>
            <person name="Hall R."/>
            <person name="Zimin A."/>
            <person name="Dreischer C."/>
            <person name="Schultheiss S."/>
            <person name="Schroeder S.G."/>
            <person name="Elsik C.G."/>
            <person name="Couldrey C."/>
            <person name="Liu G.E."/>
            <person name="Van Tassell C.P."/>
            <person name="Phillippy A.M."/>
            <person name="Smith T.P.L."/>
            <person name="Medrano J.F."/>
        </authorList>
    </citation>
    <scope>NUCLEOTIDE SEQUENCE [LARGE SCALE GENOMIC DNA]</scope>
    <source>
        <strain evidence="2">Hereford</strain>
    </source>
</reference>
<dbReference type="AlphaFoldDB" id="A0AAA9S941"/>
<feature type="region of interest" description="Disordered" evidence="1">
    <location>
        <begin position="115"/>
        <end position="143"/>
    </location>
</feature>
<name>A0AAA9S941_BOVIN</name>
<proteinExistence type="predicted"/>
<dbReference type="RefSeq" id="XP_015330947.2">
    <property type="nucleotide sequence ID" value="XM_015475461.3"/>
</dbReference>
<dbReference type="GeneID" id="511380"/>
<evidence type="ECO:0000256" key="1">
    <source>
        <dbReference type="SAM" id="MobiDB-lite"/>
    </source>
</evidence>
<evidence type="ECO:0000313" key="3">
    <source>
        <dbReference type="Proteomes" id="UP000009136"/>
    </source>
</evidence>
<dbReference type="CTD" id="121642"/>
<evidence type="ECO:0000313" key="2">
    <source>
        <dbReference type="Ensembl" id="ENSBTAP00000080443.1"/>
    </source>
</evidence>
<dbReference type="Ensembl" id="ENSBTAT00000117502.1">
    <property type="protein sequence ID" value="ENSBTAP00000080443.1"/>
    <property type="gene ID" value="ENSBTAG00000019846.7"/>
</dbReference>
<accession>A0AAA9S941</accession>
<sequence length="157" mass="16787">MDRFLVKGAVGSLKRRMEQEQTGGGPAGLAEEEGNSKKNPRRAAPGNGVDSAGLTWGRIRAEGLNCDYTILFGKAEADEIFQELEKEVEYFTGTKTARTTLASTGMMRENWLSGAQSPLSPLGPAETSSSGIRIPGGSTRPGGWRWSGSSWPMAAYS</sequence>
<dbReference type="GeneTree" id="ENSGT00940000159009"/>
<feature type="region of interest" description="Disordered" evidence="1">
    <location>
        <begin position="10"/>
        <end position="54"/>
    </location>
</feature>
<protein>
    <submittedName>
        <fullName evidence="2">AlkB homolog 2, alpha-ketoglutarate dependent dioxygenase</fullName>
    </submittedName>
</protein>
<dbReference type="RefSeq" id="XP_005217851.2">
    <property type="nucleotide sequence ID" value="XM_005217794.5"/>
</dbReference>
<keyword evidence="3" id="KW-1185">Reference proteome</keyword>
<dbReference type="Proteomes" id="UP000009136">
    <property type="component" value="Chromosome 17"/>
</dbReference>
<organism evidence="2 3">
    <name type="scientific">Bos taurus</name>
    <name type="common">Bovine</name>
    <dbReference type="NCBI Taxonomy" id="9913"/>
    <lineage>
        <taxon>Eukaryota</taxon>
        <taxon>Metazoa</taxon>
        <taxon>Chordata</taxon>
        <taxon>Craniata</taxon>
        <taxon>Vertebrata</taxon>
        <taxon>Euteleostomi</taxon>
        <taxon>Mammalia</taxon>
        <taxon>Eutheria</taxon>
        <taxon>Laurasiatheria</taxon>
        <taxon>Artiodactyla</taxon>
        <taxon>Ruminantia</taxon>
        <taxon>Pecora</taxon>
        <taxon>Bovidae</taxon>
        <taxon>Bovinae</taxon>
        <taxon>Bos</taxon>
    </lineage>
</organism>
<reference evidence="2" key="3">
    <citation type="submission" date="2025-09" db="UniProtKB">
        <authorList>
            <consortium name="Ensembl"/>
        </authorList>
    </citation>
    <scope>IDENTIFICATION</scope>
    <source>
        <strain evidence="2">Hereford</strain>
    </source>
</reference>
<gene>
    <name evidence="2" type="primary">ALKBH2</name>
</gene>
<reference evidence="2" key="2">
    <citation type="submission" date="2025-08" db="UniProtKB">
        <authorList>
            <consortium name="Ensembl"/>
        </authorList>
    </citation>
    <scope>IDENTIFICATION</scope>
    <source>
        <strain evidence="2">Hereford</strain>
    </source>
</reference>